<evidence type="ECO:0000259" key="3">
    <source>
        <dbReference type="Pfam" id="PF07364"/>
    </source>
</evidence>
<dbReference type="GO" id="GO:0006508">
    <property type="term" value="P:proteolysis"/>
    <property type="evidence" value="ECO:0007669"/>
    <property type="project" value="UniProtKB-KW"/>
</dbReference>
<sequence>MRIFTATLMTETNTFSTMPTGLKAFESIGVLHGRDGELPEGPLTDAMLLWGALAQRDSHEIVHSLATFAPPAGRTVRSVYEAFRDEILDDFAGGEPFDLVLLNLHGAMAAEGYDDCEGDLIRRLRDLSKNPVKIGAVLDLHCHLTDEMISQADLLITYKEYPHTDPLDRAQELYDLLLAAAEGKITPTMAAADLPIVNFWATGAQPMRGFVDRMTALESRDGVLSVSFAHGFPWGDVSPGAARTLVVTDDDPELASRMARDLTHELWGMRRETAFQGTTIEEALDAVGCGEGLIVIADTADNTGGGAPGDSTFVLARAIERGVRDLALGPLWDPTAAQICHDAGLGAIIDLRVGGKTGPTSGDPLDLRVTVRGLADNLRQTVPHGAGQTISMGPSAWIEVDGVHIVICSVRMQTYAPDLFTNIGLPLEAMRFAVVKSTNHFRAGFDRIAVRTTFLLGPGAIAGDFENFSYLKRTNLFWPKVGQIGPEFT</sequence>
<name>A0A2S8BB10_9SPHN</name>
<feature type="domain" description="Microcystin LR degradation protein MlrC C-terminal" evidence="2">
    <location>
        <begin position="296"/>
        <end position="470"/>
    </location>
</feature>
<dbReference type="InterPro" id="IPR009197">
    <property type="entry name" value="MlrC"/>
</dbReference>
<evidence type="ECO:0000259" key="2">
    <source>
        <dbReference type="Pfam" id="PF07171"/>
    </source>
</evidence>
<protein>
    <recommendedName>
        <fullName evidence="1">Microcystinase C</fullName>
        <shortName evidence="1">MlrC</shortName>
    </recommendedName>
</protein>
<keyword evidence="1" id="KW-0645">Protease</keyword>
<evidence type="ECO:0000256" key="1">
    <source>
        <dbReference type="PIRNR" id="PIRNR012702"/>
    </source>
</evidence>
<dbReference type="InterPro" id="IPR015995">
    <property type="entry name" value="MlrC_N"/>
</dbReference>
<keyword evidence="1" id="KW-0482">Metalloprotease</keyword>
<accession>A0A2S8BB10</accession>
<comment type="caution">
    <text evidence="4">The sequence shown here is derived from an EMBL/GenBank/DDBJ whole genome shotgun (WGS) entry which is preliminary data.</text>
</comment>
<comment type="cofactor">
    <cofactor evidence="1">
        <name>Zn(2+)</name>
        <dbReference type="ChEBI" id="CHEBI:29105"/>
    </cofactor>
    <text evidence="1">Binds 1 zinc ion per subunit.</text>
</comment>
<comment type="function">
    <text evidence="1">Involved in peptidolytic degradation of cyclic heptapeptide hepatotoxin microcystin (MC).</text>
</comment>
<dbReference type="Pfam" id="PF07364">
    <property type="entry name" value="DUF1485"/>
    <property type="match status" value="1"/>
</dbReference>
<dbReference type="PIRSF" id="PIRSF012702">
    <property type="entry name" value="UCP012702"/>
    <property type="match status" value="1"/>
</dbReference>
<gene>
    <name evidence="4" type="ORF">CVO77_00815</name>
</gene>
<feature type="domain" description="Microcystin LR degradation protein MlrC N-terminal" evidence="3">
    <location>
        <begin position="2"/>
        <end position="286"/>
    </location>
</feature>
<dbReference type="AlphaFoldDB" id="A0A2S8BB10"/>
<dbReference type="EMBL" id="PHFW01000001">
    <property type="protein sequence ID" value="PQM29500.1"/>
    <property type="molecule type" value="Genomic_DNA"/>
</dbReference>
<proteinExistence type="inferred from homology"/>
<organism evidence="4 5">
    <name type="scientific">Sphingopyxis lindanitolerans</name>
    <dbReference type="NCBI Taxonomy" id="2054227"/>
    <lineage>
        <taxon>Bacteria</taxon>
        <taxon>Pseudomonadati</taxon>
        <taxon>Pseudomonadota</taxon>
        <taxon>Alphaproteobacteria</taxon>
        <taxon>Sphingomonadales</taxon>
        <taxon>Sphingomonadaceae</taxon>
        <taxon>Sphingopyxis</taxon>
    </lineage>
</organism>
<dbReference type="InterPro" id="IPR010799">
    <property type="entry name" value="MlrC_C"/>
</dbReference>
<keyword evidence="5" id="KW-1185">Reference proteome</keyword>
<dbReference type="GO" id="GO:0008237">
    <property type="term" value="F:metallopeptidase activity"/>
    <property type="evidence" value="ECO:0007669"/>
    <property type="project" value="UniProtKB-KW"/>
</dbReference>
<reference evidence="5" key="1">
    <citation type="submission" date="2017-11" db="EMBL/GenBank/DDBJ databases">
        <title>The complete genome sequence of Sphingopyxis pomeranensis sp. nov. strain WS5A3p.</title>
        <authorList>
            <person name="Kaminski M.A."/>
        </authorList>
    </citation>
    <scope>NUCLEOTIDE SEQUENCE [LARGE SCALE GENOMIC DNA]</scope>
    <source>
        <strain evidence="5">WS5A3p</strain>
    </source>
</reference>
<dbReference type="OrthoDB" id="9782658at2"/>
<keyword evidence="1" id="KW-0378">Hydrolase</keyword>
<evidence type="ECO:0000313" key="4">
    <source>
        <dbReference type="EMBL" id="PQM29500.1"/>
    </source>
</evidence>
<evidence type="ECO:0000313" key="5">
    <source>
        <dbReference type="Proteomes" id="UP000238954"/>
    </source>
</evidence>
<dbReference type="Pfam" id="PF07171">
    <property type="entry name" value="MlrC_C"/>
    <property type="match status" value="1"/>
</dbReference>
<dbReference type="RefSeq" id="WP_105997457.1">
    <property type="nucleotide sequence ID" value="NZ_CM009578.1"/>
</dbReference>
<dbReference type="GO" id="GO:0046872">
    <property type="term" value="F:metal ion binding"/>
    <property type="evidence" value="ECO:0007669"/>
    <property type="project" value="UniProtKB-KW"/>
</dbReference>
<dbReference type="Proteomes" id="UP000238954">
    <property type="component" value="Chromosome"/>
</dbReference>
<keyword evidence="1" id="KW-0479">Metal-binding</keyword>
<comment type="similarity">
    <text evidence="1">Belongs to the peptidase M81 family.</text>
</comment>